<comment type="caution">
    <text evidence="1">The sequence shown here is derived from an EMBL/GenBank/DDBJ whole genome shotgun (WGS) entry which is preliminary data.</text>
</comment>
<gene>
    <name evidence="1" type="ORF">CKAH01_17354</name>
</gene>
<reference evidence="1" key="1">
    <citation type="submission" date="2023-02" db="EMBL/GenBank/DDBJ databases">
        <title>Colletotrichum kahawae CIFC_Que2 genome sequencing and assembly.</title>
        <authorList>
            <person name="Baroncelli R."/>
        </authorList>
    </citation>
    <scope>NUCLEOTIDE SEQUENCE</scope>
    <source>
        <strain evidence="1">CIFC_Que2</strain>
    </source>
</reference>
<keyword evidence="2" id="KW-1185">Reference proteome</keyword>
<protein>
    <submittedName>
        <fullName evidence="1">Uncharacterized protein</fullName>
    </submittedName>
</protein>
<dbReference type="AlphaFoldDB" id="A0AAD9YBV7"/>
<accession>A0AAD9YBV7</accession>
<evidence type="ECO:0000313" key="1">
    <source>
        <dbReference type="EMBL" id="KAK2754758.1"/>
    </source>
</evidence>
<sequence length="438" mass="49655">MERFENKSKQCGGSRPHLSYAQAARAGHRSEQAKINDAAKWVAAVRRVIANIPTNPSSSSTPGTPTASGEYFRKSSPSLAYFHSTTAIAPFSNMVPAPNKVSVALGNKSPLLPIPDDNVSGPQTKMIRISELPFEIQDIIFELGTSMLIYAFNMLVDCLHPVFYYGYRPMRTFGLPLGQHIASDEHLIREIVGSCPLTYTCRRSRAAVFRRLHKLVQGTKNHEAKVSTTILEYIHITVRLRDVAHTQRKSIDSRNVPTVYSGMIVVMPSLRLYDKPLMLVAALESQHLVLCHHVYHYVDRVDAEWWWNRDVGEARMSPSLEDFLGNFPLATHLTVTPRLPFMLSAQGVTPGMTDGNHHLREFRAKKEELAILKLREKERYKTLDRKVTSLCVQEGWTWRTTYVTRDFPLPIFEATREVKPRRLPGSAYKLEDLDGNEL</sequence>
<name>A0AAD9YBV7_COLKA</name>
<dbReference type="EMBL" id="VYYT01000224">
    <property type="protein sequence ID" value="KAK2754758.1"/>
    <property type="molecule type" value="Genomic_DNA"/>
</dbReference>
<proteinExistence type="predicted"/>
<organism evidence="1 2">
    <name type="scientific">Colletotrichum kahawae</name>
    <name type="common">Coffee berry disease fungus</name>
    <dbReference type="NCBI Taxonomy" id="34407"/>
    <lineage>
        <taxon>Eukaryota</taxon>
        <taxon>Fungi</taxon>
        <taxon>Dikarya</taxon>
        <taxon>Ascomycota</taxon>
        <taxon>Pezizomycotina</taxon>
        <taxon>Sordariomycetes</taxon>
        <taxon>Hypocreomycetidae</taxon>
        <taxon>Glomerellales</taxon>
        <taxon>Glomerellaceae</taxon>
        <taxon>Colletotrichum</taxon>
        <taxon>Colletotrichum gloeosporioides species complex</taxon>
    </lineage>
</organism>
<dbReference type="Proteomes" id="UP001281614">
    <property type="component" value="Unassembled WGS sequence"/>
</dbReference>
<evidence type="ECO:0000313" key="2">
    <source>
        <dbReference type="Proteomes" id="UP001281614"/>
    </source>
</evidence>